<feature type="region of interest" description="Disordered" evidence="1">
    <location>
        <begin position="531"/>
        <end position="635"/>
    </location>
</feature>
<feature type="compositionally biased region" description="Basic and acidic residues" evidence="1">
    <location>
        <begin position="180"/>
        <end position="195"/>
    </location>
</feature>
<dbReference type="InterPro" id="IPR013933">
    <property type="entry name" value="CRC_Rsc7/Swp82"/>
</dbReference>
<dbReference type="OrthoDB" id="5598844at2759"/>
<feature type="compositionally biased region" description="Basic residues" evidence="1">
    <location>
        <begin position="121"/>
        <end position="131"/>
    </location>
</feature>
<proteinExistence type="predicted"/>
<name>A0A427Y8B8_9TREE</name>
<feature type="compositionally biased region" description="Basic and acidic residues" evidence="1">
    <location>
        <begin position="213"/>
        <end position="234"/>
    </location>
</feature>
<feature type="compositionally biased region" description="Acidic residues" evidence="1">
    <location>
        <begin position="554"/>
        <end position="573"/>
    </location>
</feature>
<dbReference type="Pfam" id="PF08624">
    <property type="entry name" value="CRC_subunit"/>
    <property type="match status" value="1"/>
</dbReference>
<feature type="compositionally biased region" description="Acidic residues" evidence="1">
    <location>
        <begin position="608"/>
        <end position="629"/>
    </location>
</feature>
<dbReference type="EMBL" id="RSCD01000017">
    <property type="protein sequence ID" value="RSH87287.1"/>
    <property type="molecule type" value="Genomic_DNA"/>
</dbReference>
<dbReference type="AlphaFoldDB" id="A0A427Y8B8"/>
<feature type="compositionally biased region" description="Acidic residues" evidence="1">
    <location>
        <begin position="43"/>
        <end position="85"/>
    </location>
</feature>
<evidence type="ECO:0000256" key="1">
    <source>
        <dbReference type="SAM" id="MobiDB-lite"/>
    </source>
</evidence>
<protein>
    <recommendedName>
        <fullName evidence="4">Chromatin structure-remodeling complex protein RSC7</fullName>
    </recommendedName>
</protein>
<evidence type="ECO:0000313" key="3">
    <source>
        <dbReference type="Proteomes" id="UP000279259"/>
    </source>
</evidence>
<sequence>MSSTRPRAARRTVAQDAPPTPSLASSPRARRSTGRRAKPEPEPSPELDQEEDGSDQDAEGEDDDAEGEDVDADGEEPEDHEEDDPLPVAGPSRRGNKGRARASAGTDGDVDAEEEEERIKAAKSLRTRKSVSYREMPVEVEEEEDAEGEEDEDEDMDGGSELTPAPAEVTTPKRRGRQSKAKEEEDPSFKREKIGTGRGGFSIKGAAAAAARARWDKVRREKAERGEESDGGEKRKSRSSARKKAPAADVTQESVAMDSTVTIKGKEYTVGDDELVLPDDPKGDTKVDAEGRLLGGREYKLVTFTSPTRRNPNRVYALTIDAARACGYTDSLAFLRRCPQVLKLGCNPDERQMLIDIGRVTGNLKHRMVTMVAVRNVFKLMGARVIKGGKWVTDDYYEDESLVKCAENGFTPYTQAVDDDIIANAISQMQPQGRPPAHDREPAKSSFSLAPFYTLGGPTTHFAGNGADPWSEAGWGNKRAKLRGQGVSEEDWMLRTAEETRKVDGQLREYREERLQVLEGADARVWVWAQEERTEEGDKEVQMNGNADGAGMDAEGEAETPDGGMVDEEENDGDGALRPRQRMERKRSALSQEVTFKPEDKEMANGEAEAEGPEVDEPDHDQDEEIQDDGFEKTEGGKIVVQTVEEEEAADARWNWGLGSWERGTVRAAYEPHTHMPHVPLSTQPNSAFPIRLSPNPILTSQSDEKHKNFVQSTITGQAARGLASVEYVFEDEHRHQHQHQQLADEPYAAEPGAGVGLNLLLGFGGKAPGEGERERKRRWKEVEDAVSWEKEARRKRAAVKAAAA</sequence>
<evidence type="ECO:0000313" key="2">
    <source>
        <dbReference type="EMBL" id="RSH87287.1"/>
    </source>
</evidence>
<dbReference type="STRING" id="1890683.A0A427Y8B8"/>
<reference evidence="2 3" key="1">
    <citation type="submission" date="2018-11" db="EMBL/GenBank/DDBJ databases">
        <title>Genome sequence of Saitozyma podzolica DSM 27192.</title>
        <authorList>
            <person name="Aliyu H."/>
            <person name="Gorte O."/>
            <person name="Ochsenreither K."/>
        </authorList>
    </citation>
    <scope>NUCLEOTIDE SEQUENCE [LARGE SCALE GENOMIC DNA]</scope>
    <source>
        <strain evidence="2 3">DSM 27192</strain>
    </source>
</reference>
<feature type="compositionally biased region" description="Acidic residues" evidence="1">
    <location>
        <begin position="138"/>
        <end position="158"/>
    </location>
</feature>
<feature type="compositionally biased region" description="Low complexity" evidence="1">
    <location>
        <begin position="543"/>
        <end position="553"/>
    </location>
</feature>
<gene>
    <name evidence="2" type="ORF">EHS25_003196</name>
</gene>
<accession>A0A427Y8B8</accession>
<dbReference type="Proteomes" id="UP000279259">
    <property type="component" value="Unassembled WGS sequence"/>
</dbReference>
<evidence type="ECO:0008006" key="4">
    <source>
        <dbReference type="Google" id="ProtNLM"/>
    </source>
</evidence>
<feature type="compositionally biased region" description="Basic residues" evidence="1">
    <location>
        <begin position="235"/>
        <end position="245"/>
    </location>
</feature>
<comment type="caution">
    <text evidence="2">The sequence shown here is derived from an EMBL/GenBank/DDBJ whole genome shotgun (WGS) entry which is preliminary data.</text>
</comment>
<organism evidence="2 3">
    <name type="scientific">Saitozyma podzolica</name>
    <dbReference type="NCBI Taxonomy" id="1890683"/>
    <lineage>
        <taxon>Eukaryota</taxon>
        <taxon>Fungi</taxon>
        <taxon>Dikarya</taxon>
        <taxon>Basidiomycota</taxon>
        <taxon>Agaricomycotina</taxon>
        <taxon>Tremellomycetes</taxon>
        <taxon>Tremellales</taxon>
        <taxon>Trimorphomycetaceae</taxon>
        <taxon>Saitozyma</taxon>
    </lineage>
</organism>
<feature type="region of interest" description="Disordered" evidence="1">
    <location>
        <begin position="1"/>
        <end position="253"/>
    </location>
</feature>
<keyword evidence="3" id="KW-1185">Reference proteome</keyword>